<feature type="transmembrane region" description="Helical" evidence="2">
    <location>
        <begin position="54"/>
        <end position="76"/>
    </location>
</feature>
<proteinExistence type="predicted"/>
<feature type="transmembrane region" description="Helical" evidence="2">
    <location>
        <begin position="88"/>
        <end position="108"/>
    </location>
</feature>
<evidence type="ECO:0000313" key="4">
    <source>
        <dbReference type="Proteomes" id="UP000246410"/>
    </source>
</evidence>
<keyword evidence="2" id="KW-0472">Membrane</keyword>
<gene>
    <name evidence="3" type="ORF">DFR69_113131</name>
</gene>
<dbReference type="EMBL" id="QGTL01000013">
    <property type="protein sequence ID" value="PWV70418.1"/>
    <property type="molecule type" value="Genomic_DNA"/>
</dbReference>
<feature type="region of interest" description="Disordered" evidence="1">
    <location>
        <begin position="165"/>
        <end position="207"/>
    </location>
</feature>
<sequence length="207" mass="22047">MDHSDPFPRPVPFTVPKLLVGLGSLLVVAAAITSFTFTSTLARAAGVPEHLTWLWPVVVGLTVALVACTFITLVGIRDEKATSMVRVYELLLIAAVLASIIGNVLAISRAPIEMGTLETATVVSLPPLCLMICVGNYLLLTAVVPVRIVASIPEDDWRLRVLGIPSAPSPSREPSPARQDGAAWWDQHRTEARTPAATSKNSPPGAR</sequence>
<evidence type="ECO:0000313" key="3">
    <source>
        <dbReference type="EMBL" id="PWV70418.1"/>
    </source>
</evidence>
<protein>
    <submittedName>
        <fullName evidence="3">Uncharacterized protein DUF2637</fullName>
    </submittedName>
</protein>
<comment type="caution">
    <text evidence="3">The sequence shown here is derived from an EMBL/GenBank/DDBJ whole genome shotgun (WGS) entry which is preliminary data.</text>
</comment>
<dbReference type="Proteomes" id="UP000246410">
    <property type="component" value="Unassembled WGS sequence"/>
</dbReference>
<keyword evidence="4" id="KW-1185">Reference proteome</keyword>
<name>A0A317N9Y0_9NOCA</name>
<feature type="compositionally biased region" description="Polar residues" evidence="1">
    <location>
        <begin position="196"/>
        <end position="207"/>
    </location>
</feature>
<reference evidence="3 4" key="1">
    <citation type="submission" date="2018-05" db="EMBL/GenBank/DDBJ databases">
        <title>Genomic Encyclopedia of Type Strains, Phase IV (KMG-IV): sequencing the most valuable type-strain genomes for metagenomic binning, comparative biology and taxonomic classification.</title>
        <authorList>
            <person name="Goeker M."/>
        </authorList>
    </citation>
    <scope>NUCLEOTIDE SEQUENCE [LARGE SCALE GENOMIC DNA]</scope>
    <source>
        <strain evidence="3 4">DSM 44717</strain>
    </source>
</reference>
<dbReference type="AlphaFoldDB" id="A0A317N9Y0"/>
<feature type="transmembrane region" description="Helical" evidence="2">
    <location>
        <begin position="128"/>
        <end position="150"/>
    </location>
</feature>
<keyword evidence="2" id="KW-0812">Transmembrane</keyword>
<evidence type="ECO:0000256" key="1">
    <source>
        <dbReference type="SAM" id="MobiDB-lite"/>
    </source>
</evidence>
<accession>A0A317N9Y0</accession>
<organism evidence="3 4">
    <name type="scientific">Nocardia neocaledoniensis</name>
    <dbReference type="NCBI Taxonomy" id="236511"/>
    <lineage>
        <taxon>Bacteria</taxon>
        <taxon>Bacillati</taxon>
        <taxon>Actinomycetota</taxon>
        <taxon>Actinomycetes</taxon>
        <taxon>Mycobacteriales</taxon>
        <taxon>Nocardiaceae</taxon>
        <taxon>Nocardia</taxon>
    </lineage>
</organism>
<evidence type="ECO:0000256" key="2">
    <source>
        <dbReference type="SAM" id="Phobius"/>
    </source>
</evidence>
<keyword evidence="2" id="KW-1133">Transmembrane helix</keyword>